<dbReference type="AlphaFoldDB" id="A0AAE0YT15"/>
<proteinExistence type="predicted"/>
<reference evidence="1" key="1">
    <citation type="journal article" date="2023" name="G3 (Bethesda)">
        <title>A reference genome for the long-term kleptoplast-retaining sea slug Elysia crispata morphotype clarki.</title>
        <authorList>
            <person name="Eastman K.E."/>
            <person name="Pendleton A.L."/>
            <person name="Shaikh M.A."/>
            <person name="Suttiyut T."/>
            <person name="Ogas R."/>
            <person name="Tomko P."/>
            <person name="Gavelis G."/>
            <person name="Widhalm J.R."/>
            <person name="Wisecaver J.H."/>
        </authorList>
    </citation>
    <scope>NUCLEOTIDE SEQUENCE</scope>
    <source>
        <strain evidence="1">ECLA1</strain>
    </source>
</reference>
<evidence type="ECO:0000313" key="1">
    <source>
        <dbReference type="EMBL" id="KAK3756515.1"/>
    </source>
</evidence>
<organism evidence="1 2">
    <name type="scientific">Elysia crispata</name>
    <name type="common">lettuce slug</name>
    <dbReference type="NCBI Taxonomy" id="231223"/>
    <lineage>
        <taxon>Eukaryota</taxon>
        <taxon>Metazoa</taxon>
        <taxon>Spiralia</taxon>
        <taxon>Lophotrochozoa</taxon>
        <taxon>Mollusca</taxon>
        <taxon>Gastropoda</taxon>
        <taxon>Heterobranchia</taxon>
        <taxon>Euthyneura</taxon>
        <taxon>Panpulmonata</taxon>
        <taxon>Sacoglossa</taxon>
        <taxon>Placobranchoidea</taxon>
        <taxon>Plakobranchidae</taxon>
        <taxon>Elysia</taxon>
    </lineage>
</organism>
<comment type="caution">
    <text evidence="1">The sequence shown here is derived from an EMBL/GenBank/DDBJ whole genome shotgun (WGS) entry which is preliminary data.</text>
</comment>
<dbReference type="Proteomes" id="UP001283361">
    <property type="component" value="Unassembled WGS sequence"/>
</dbReference>
<keyword evidence="2" id="KW-1185">Reference proteome</keyword>
<evidence type="ECO:0000313" key="2">
    <source>
        <dbReference type="Proteomes" id="UP001283361"/>
    </source>
</evidence>
<sequence>MKNRNKDENWDAVSWLLVKSFQHRHDSLETVLYRYGFDEHFQKFSIRGRGRAPTIQELSLVPAYSKSFPISMAKKSDLLELCKKLAILQEFHPWYANLQTLDALRHSAPEPAAEHTDEWSR</sequence>
<gene>
    <name evidence="1" type="ORF">RRG08_061575</name>
</gene>
<dbReference type="EMBL" id="JAWDGP010005499">
    <property type="protein sequence ID" value="KAK3756515.1"/>
    <property type="molecule type" value="Genomic_DNA"/>
</dbReference>
<protein>
    <submittedName>
        <fullName evidence="1">Uncharacterized protein</fullName>
    </submittedName>
</protein>
<accession>A0AAE0YT15</accession>
<name>A0AAE0YT15_9GAST</name>